<dbReference type="Gene3D" id="2.40.170.20">
    <property type="entry name" value="TonB-dependent receptor, beta-barrel domain"/>
    <property type="match status" value="1"/>
</dbReference>
<sequence length="760" mass="83930">MRKLNGIAMRGARGQVACSAITLVTALLSAPAVHAQAAPQRQATDADAATGESAEIVVTARRREESEQDVSAALTVIGGGELDRRNIFNVNDLENSVPSLEVDSQFGGGQPQFRLRGVGGTDYAANNTNTVGFYIDELAYPYGVMTQNALFDVSRIEVLRGPQGTLYGRNTTGGAINVVTNAPTRELSGGFDATYGSYDELGLEGFLSGPLTNTLSARLAVSTNYGGAWQVNRDTGEELGNRNQESVRGKLRWEPTSDTLVDLSANYTRDQSDGRGLQLLNDFQSHNYRPLGVLYPADTDKRVTGWGISDYFANLIGTDTNAKPFRDNEGYGATLRVQSDFGWATLTGVFGYQNFKRREFNDWDATASNEAGTYFFNDIETSSGEIRLASNGSGPFNWIGGIYHSTEKVGGGFYSDFTESSATGAVWSTTYDQHVKTTALFGNVEQRITDSLSISAGGRYEYETRRLNGFRSEIIAPTYQLRATASPRRSMREWSGRAALDWRFAPDVHAYASVSRGVKSGGFTTYNSGIPQQLDPYDPEKLVAYEVGLKSTLLNDTLRLNLSGFYYDYRDQQLQGVIYTATSRVGRITNVPKSHIYGAEAELTWNPTRNLRISQALSYKYGEYDEFLAPDTAVQDPATGEYVDIIYTDRSGERLPLPDLDYKGSLAWTIPIGDWQIEPEVNYAYRADRFSVSDASVIPAYWLANANLGISPAKMPVKITLWVHNLFDEYIQETRNRFITARTVSTHAPRTVGVRLSYRY</sequence>
<keyword evidence="7" id="KW-0406">Ion transport</keyword>
<feature type="domain" description="TonB-dependent receptor plug" evidence="15">
    <location>
        <begin position="67"/>
        <end position="175"/>
    </location>
</feature>
<feature type="signal peptide" evidence="13">
    <location>
        <begin position="1"/>
        <end position="37"/>
    </location>
</feature>
<evidence type="ECO:0000256" key="3">
    <source>
        <dbReference type="ARBA" id="ARBA00022452"/>
    </source>
</evidence>
<dbReference type="SUPFAM" id="SSF56935">
    <property type="entry name" value="Porins"/>
    <property type="match status" value="1"/>
</dbReference>
<dbReference type="RefSeq" id="WP_221239602.1">
    <property type="nucleotide sequence ID" value="NZ_JACIJF010000029.1"/>
</dbReference>
<dbReference type="InterPro" id="IPR000531">
    <property type="entry name" value="Beta-barrel_TonB"/>
</dbReference>
<dbReference type="PROSITE" id="PS52016">
    <property type="entry name" value="TONB_DEPENDENT_REC_3"/>
    <property type="match status" value="1"/>
</dbReference>
<dbReference type="PANTHER" id="PTHR32552">
    <property type="entry name" value="FERRICHROME IRON RECEPTOR-RELATED"/>
    <property type="match status" value="1"/>
</dbReference>
<dbReference type="Pfam" id="PF00593">
    <property type="entry name" value="TonB_dep_Rec_b-barrel"/>
    <property type="match status" value="1"/>
</dbReference>
<dbReference type="Pfam" id="PF07715">
    <property type="entry name" value="Plug"/>
    <property type="match status" value="1"/>
</dbReference>
<dbReference type="CDD" id="cd01347">
    <property type="entry name" value="ligand_gated_channel"/>
    <property type="match status" value="1"/>
</dbReference>
<comment type="subcellular location">
    <subcellularLocation>
        <location evidence="1 11">Cell outer membrane</location>
        <topology evidence="1 11">Multi-pass membrane protein</topology>
    </subcellularLocation>
</comment>
<evidence type="ECO:0000256" key="7">
    <source>
        <dbReference type="ARBA" id="ARBA00023065"/>
    </source>
</evidence>
<evidence type="ECO:0000256" key="8">
    <source>
        <dbReference type="ARBA" id="ARBA00023077"/>
    </source>
</evidence>
<keyword evidence="4" id="KW-0410">Iron transport</keyword>
<dbReference type="PANTHER" id="PTHR32552:SF81">
    <property type="entry name" value="TONB-DEPENDENT OUTER MEMBRANE RECEPTOR"/>
    <property type="match status" value="1"/>
</dbReference>
<keyword evidence="9 11" id="KW-0472">Membrane</keyword>
<dbReference type="Proteomes" id="UP000527143">
    <property type="component" value="Unassembled WGS sequence"/>
</dbReference>
<name>A0A840YT46_9SPHN</name>
<evidence type="ECO:0000256" key="10">
    <source>
        <dbReference type="ARBA" id="ARBA00023237"/>
    </source>
</evidence>
<evidence type="ECO:0000313" key="16">
    <source>
        <dbReference type="EMBL" id="MBB5712876.1"/>
    </source>
</evidence>
<evidence type="ECO:0000256" key="5">
    <source>
        <dbReference type="ARBA" id="ARBA00022692"/>
    </source>
</evidence>
<dbReference type="GO" id="GO:0006826">
    <property type="term" value="P:iron ion transport"/>
    <property type="evidence" value="ECO:0007669"/>
    <property type="project" value="UniProtKB-KW"/>
</dbReference>
<reference evidence="16 17" key="1">
    <citation type="submission" date="2020-08" db="EMBL/GenBank/DDBJ databases">
        <title>Genomic Encyclopedia of Type Strains, Phase IV (KMG-IV): sequencing the most valuable type-strain genomes for metagenomic binning, comparative biology and taxonomic classification.</title>
        <authorList>
            <person name="Goeker M."/>
        </authorList>
    </citation>
    <scope>NUCLEOTIDE SEQUENCE [LARGE SCALE GENOMIC DNA]</scope>
    <source>
        <strain evidence="16 17">DSM 26736</strain>
    </source>
</reference>
<evidence type="ECO:0000256" key="2">
    <source>
        <dbReference type="ARBA" id="ARBA00022448"/>
    </source>
</evidence>
<feature type="domain" description="TonB-dependent receptor-like beta-barrel" evidence="14">
    <location>
        <begin position="285"/>
        <end position="726"/>
    </location>
</feature>
<evidence type="ECO:0000259" key="14">
    <source>
        <dbReference type="Pfam" id="PF00593"/>
    </source>
</evidence>
<dbReference type="GO" id="GO:0009279">
    <property type="term" value="C:cell outer membrane"/>
    <property type="evidence" value="ECO:0007669"/>
    <property type="project" value="UniProtKB-SubCell"/>
</dbReference>
<keyword evidence="2 11" id="KW-0813">Transport</keyword>
<dbReference type="InterPro" id="IPR012910">
    <property type="entry name" value="Plug_dom"/>
</dbReference>
<evidence type="ECO:0000256" key="9">
    <source>
        <dbReference type="ARBA" id="ARBA00023136"/>
    </source>
</evidence>
<keyword evidence="16" id="KW-0675">Receptor</keyword>
<dbReference type="InterPro" id="IPR036942">
    <property type="entry name" value="Beta-barrel_TonB_sf"/>
</dbReference>
<comment type="caution">
    <text evidence="16">The sequence shown here is derived from an EMBL/GenBank/DDBJ whole genome shotgun (WGS) entry which is preliminary data.</text>
</comment>
<keyword evidence="17" id="KW-1185">Reference proteome</keyword>
<comment type="similarity">
    <text evidence="11 12">Belongs to the TonB-dependent receptor family.</text>
</comment>
<organism evidence="16 17">
    <name type="scientific">Sphingomonas xinjiangensis</name>
    <dbReference type="NCBI Taxonomy" id="643568"/>
    <lineage>
        <taxon>Bacteria</taxon>
        <taxon>Pseudomonadati</taxon>
        <taxon>Pseudomonadota</taxon>
        <taxon>Alphaproteobacteria</taxon>
        <taxon>Sphingomonadales</taxon>
        <taxon>Sphingomonadaceae</taxon>
        <taxon>Sphingomonas</taxon>
    </lineage>
</organism>
<evidence type="ECO:0000256" key="12">
    <source>
        <dbReference type="RuleBase" id="RU003357"/>
    </source>
</evidence>
<gene>
    <name evidence="16" type="ORF">FHT02_004137</name>
</gene>
<keyword evidence="10 11" id="KW-0998">Cell outer membrane</keyword>
<accession>A0A840YT46</accession>
<evidence type="ECO:0000313" key="17">
    <source>
        <dbReference type="Proteomes" id="UP000527143"/>
    </source>
</evidence>
<protein>
    <submittedName>
        <fullName evidence="16">Outer membrane receptor protein involved in Fe transport</fullName>
    </submittedName>
</protein>
<evidence type="ECO:0000256" key="1">
    <source>
        <dbReference type="ARBA" id="ARBA00004571"/>
    </source>
</evidence>
<evidence type="ECO:0000256" key="13">
    <source>
        <dbReference type="SAM" id="SignalP"/>
    </source>
</evidence>
<keyword evidence="3 11" id="KW-1134">Transmembrane beta strand</keyword>
<evidence type="ECO:0000256" key="4">
    <source>
        <dbReference type="ARBA" id="ARBA00022496"/>
    </source>
</evidence>
<keyword evidence="8 12" id="KW-0798">TonB box</keyword>
<feature type="chain" id="PRO_5032620333" evidence="13">
    <location>
        <begin position="38"/>
        <end position="760"/>
    </location>
</feature>
<dbReference type="EMBL" id="JACIJF010000029">
    <property type="protein sequence ID" value="MBB5712876.1"/>
    <property type="molecule type" value="Genomic_DNA"/>
</dbReference>
<evidence type="ECO:0000259" key="15">
    <source>
        <dbReference type="Pfam" id="PF07715"/>
    </source>
</evidence>
<keyword evidence="6" id="KW-0408">Iron</keyword>
<dbReference type="AlphaFoldDB" id="A0A840YT46"/>
<evidence type="ECO:0000256" key="6">
    <source>
        <dbReference type="ARBA" id="ARBA00023004"/>
    </source>
</evidence>
<dbReference type="InterPro" id="IPR039426">
    <property type="entry name" value="TonB-dep_rcpt-like"/>
</dbReference>
<proteinExistence type="inferred from homology"/>
<keyword evidence="5 11" id="KW-0812">Transmembrane</keyword>
<keyword evidence="13" id="KW-0732">Signal</keyword>
<evidence type="ECO:0000256" key="11">
    <source>
        <dbReference type="PROSITE-ProRule" id="PRU01360"/>
    </source>
</evidence>